<dbReference type="FunFam" id="3.40.50.12780:FF:000012">
    <property type="entry name" value="Non-ribosomal peptide synthetase"/>
    <property type="match status" value="1"/>
</dbReference>
<gene>
    <name evidence="5" type="ORF">DX914_17395</name>
</gene>
<evidence type="ECO:0000313" key="5">
    <source>
        <dbReference type="EMBL" id="RDZ26747.1"/>
    </source>
</evidence>
<keyword evidence="3" id="KW-0436">Ligase</keyword>
<dbReference type="PROSITE" id="PS00455">
    <property type="entry name" value="AMP_BINDING"/>
    <property type="match status" value="1"/>
</dbReference>
<dbReference type="PIRSF" id="PIRSF001617">
    <property type="entry name" value="Alpha-AR"/>
    <property type="match status" value="1"/>
</dbReference>
<dbReference type="Proteomes" id="UP000264492">
    <property type="component" value="Unassembled WGS sequence"/>
</dbReference>
<dbReference type="GO" id="GO:0044550">
    <property type="term" value="P:secondary metabolite biosynthetic process"/>
    <property type="evidence" value="ECO:0007669"/>
    <property type="project" value="UniProtKB-ARBA"/>
</dbReference>
<dbReference type="Pfam" id="PF00668">
    <property type="entry name" value="Condensation"/>
    <property type="match status" value="1"/>
</dbReference>
<dbReference type="CDD" id="cd19531">
    <property type="entry name" value="LCL_NRPS-like"/>
    <property type="match status" value="1"/>
</dbReference>
<dbReference type="CDD" id="cd05930">
    <property type="entry name" value="A_NRPS"/>
    <property type="match status" value="1"/>
</dbReference>
<dbReference type="InterPro" id="IPR036291">
    <property type="entry name" value="NAD(P)-bd_dom_sf"/>
</dbReference>
<dbReference type="GO" id="GO:0016874">
    <property type="term" value="F:ligase activity"/>
    <property type="evidence" value="ECO:0007669"/>
    <property type="project" value="UniProtKB-KW"/>
</dbReference>
<dbReference type="Pfam" id="PF00501">
    <property type="entry name" value="AMP-binding"/>
    <property type="match status" value="1"/>
</dbReference>
<dbReference type="InterPro" id="IPR001242">
    <property type="entry name" value="Condensation_dom"/>
</dbReference>
<dbReference type="InterPro" id="IPR020806">
    <property type="entry name" value="PKS_PP-bd"/>
</dbReference>
<keyword evidence="6" id="KW-1185">Reference proteome</keyword>
<dbReference type="InterPro" id="IPR025110">
    <property type="entry name" value="AMP-bd_C"/>
</dbReference>
<dbReference type="GO" id="GO:0031177">
    <property type="term" value="F:phosphopantetheine binding"/>
    <property type="evidence" value="ECO:0007669"/>
    <property type="project" value="InterPro"/>
</dbReference>
<dbReference type="Gene3D" id="2.30.38.10">
    <property type="entry name" value="Luciferase, Domain 3"/>
    <property type="match status" value="1"/>
</dbReference>
<dbReference type="InterPro" id="IPR010071">
    <property type="entry name" value="AA_adenyl_dom"/>
</dbReference>
<keyword evidence="1" id="KW-0596">Phosphopantetheine</keyword>
<dbReference type="SUPFAM" id="SSF52777">
    <property type="entry name" value="CoA-dependent acyltransferases"/>
    <property type="match status" value="2"/>
</dbReference>
<evidence type="ECO:0000256" key="1">
    <source>
        <dbReference type="ARBA" id="ARBA00022450"/>
    </source>
</evidence>
<evidence type="ECO:0000256" key="3">
    <source>
        <dbReference type="ARBA" id="ARBA00022598"/>
    </source>
</evidence>
<dbReference type="InterPro" id="IPR009081">
    <property type="entry name" value="PP-bd_ACP"/>
</dbReference>
<dbReference type="NCBIfam" id="TIGR01746">
    <property type="entry name" value="Thioester-redct"/>
    <property type="match status" value="1"/>
</dbReference>
<dbReference type="SUPFAM" id="SSF51735">
    <property type="entry name" value="NAD(P)-binding Rossmann-fold domains"/>
    <property type="match status" value="1"/>
</dbReference>
<dbReference type="Gene3D" id="1.10.1200.10">
    <property type="entry name" value="ACP-like"/>
    <property type="match status" value="1"/>
</dbReference>
<dbReference type="FunFam" id="3.30.300.30:FF:000010">
    <property type="entry name" value="Enterobactin synthetase component F"/>
    <property type="match status" value="1"/>
</dbReference>
<evidence type="ECO:0000313" key="6">
    <source>
        <dbReference type="Proteomes" id="UP000264492"/>
    </source>
</evidence>
<organism evidence="5 6">
    <name type="scientific">Lysobacter silvisoli</name>
    <dbReference type="NCBI Taxonomy" id="2293254"/>
    <lineage>
        <taxon>Bacteria</taxon>
        <taxon>Pseudomonadati</taxon>
        <taxon>Pseudomonadota</taxon>
        <taxon>Gammaproteobacteria</taxon>
        <taxon>Lysobacterales</taxon>
        <taxon>Lysobacteraceae</taxon>
        <taxon>Lysobacter</taxon>
    </lineage>
</organism>
<keyword evidence="2" id="KW-0597">Phosphoprotein</keyword>
<feature type="domain" description="Carrier" evidence="4">
    <location>
        <begin position="1023"/>
        <end position="1098"/>
    </location>
</feature>
<protein>
    <submittedName>
        <fullName evidence="5">Amino acid adenylation domain-containing protein</fullName>
    </submittedName>
</protein>
<dbReference type="GO" id="GO:0005829">
    <property type="term" value="C:cytosol"/>
    <property type="evidence" value="ECO:0007669"/>
    <property type="project" value="TreeGrafter"/>
</dbReference>
<dbReference type="Pfam" id="PF13193">
    <property type="entry name" value="AMP-binding_C"/>
    <property type="match status" value="1"/>
</dbReference>
<dbReference type="InterPro" id="IPR013120">
    <property type="entry name" value="FAR_NAD-bd"/>
</dbReference>
<dbReference type="InterPro" id="IPR023213">
    <property type="entry name" value="CAT-like_dom_sf"/>
</dbReference>
<dbReference type="PANTHER" id="PTHR45527">
    <property type="entry name" value="NONRIBOSOMAL PEPTIDE SYNTHETASE"/>
    <property type="match status" value="1"/>
</dbReference>
<dbReference type="RefSeq" id="WP_115861077.1">
    <property type="nucleotide sequence ID" value="NZ_QTSU01000003.1"/>
</dbReference>
<dbReference type="GO" id="GO:0043041">
    <property type="term" value="P:amino acid activation for nonribosomal peptide biosynthetic process"/>
    <property type="evidence" value="ECO:0007669"/>
    <property type="project" value="TreeGrafter"/>
</dbReference>
<evidence type="ECO:0000259" key="4">
    <source>
        <dbReference type="PROSITE" id="PS50075"/>
    </source>
</evidence>
<dbReference type="Pfam" id="PF00550">
    <property type="entry name" value="PP-binding"/>
    <property type="match status" value="1"/>
</dbReference>
<dbReference type="Gene3D" id="3.30.559.30">
    <property type="entry name" value="Nonribosomal peptide synthetase, condensation domain"/>
    <property type="match status" value="1"/>
</dbReference>
<proteinExistence type="predicted"/>
<dbReference type="CDD" id="cd05235">
    <property type="entry name" value="SDR_e1"/>
    <property type="match status" value="1"/>
</dbReference>
<sequence>MSGGDERAAGAMAERLARLSPQQRELLRRRLAAQDTETAPAGIVRRADPAQPLPLSPAQQRMWFFERLQPGTGAYHVYSHYVLRGALDADALQRALAEVVQRHEALRTGFSETGGEPQQTVAAQVDLPLPLIDLRALEPLEREAQARRYAQDDAGRPFDLARPPLLRASLVRLEDEEHLLLVTMHHIVSDAWSRGLFLDEVARCYEAQLDGVPSGLPELRVHYGDAVLWQREDAQLQRETAQLDYWVRTLAGANGLLDLPTDRPRNPSPTGRGGRHHLRIPLSVAAGLADLARREHATLFMALLAAFQTLLSRHSGQDDIVVGSPVANRGDDGVAPMVGLFVNTLPLRGDLSGDPSFRELLVRTRAHCLDAFEHAQVPLERVIDRLQLERVPGRTPLFQSLFVMQNAVSAPPSLRGLTAEWREPDVHTARFELTLSLGACEAGLDGVLDYDSDLYDAASMARLADQYGVLLLRVLADPDLPLSQLSTLDLDAVHEVLALGDGGPAPDAPEPTLHALFQAQALRTPDAVAIVEPGRELSYRELRRRVNGVAQRLRALGTGAETRVAVLADRSAEALIGVLGVLAAGGAYVPIDPAHPDERIAYLLSDAQALALVTPPALVARADAVAGALPCVITDSVPPAEQAPADVADAGHAAYVIYTSGSTGAPKGVAVEHRGAVNLTLGFLARHDFVAQRLLMIPPLIFDASVGDVFPALASGSALVLHPAPQELGPYELEAFCRDYGVTAIDAPAALWRRWSEGWFAAQRARPLLPALRLMMIGGESVPLEQVRRFAAVTGGRVALVNHYGPTETSVCASVLSTRDGGEFEGLELPIGTPLPGVRMYVLDAQLQLLPRGVVGELCIGGAGIARGYLNRDAQTAAAFVPDPHSDAPGARLYRTGDLARWNTDGTLQFLGRRDQQVKLRGVRIELGEIETALAAHPQVQAAAAALREDRPGDKRLVAYVVAESALDPLELRDFLARRLPDAMLPSLFVPLPALPLNRNGKVDRHALPAPAASAAPARRLQEPASDTERGVLAVWREVLGREDIGTDEDFFALGGDSLATLPLAFKLHAAFGVELPLSAVFAAPTVAGLARAIDARLAGDGGARLDLHARAALPEDIDPRGALPPASRAQPASVLITGATGFLGAYLVRELLDASQAELLCLVRADSDAEGLRRIRANLDSYELWRPGDEQRIVPVRGDLAEPRLGLDEDAFDALASRAEAVFHNGGQVNFLAPYERLEAANVHGTIEVLRLAARARVKPVHLVSTLGVYLTERHLDRVVRESDPPPDADGQYGGYNQSKWVGEQLALAARARGLPVTIYRPARITGDSRLGTSNVGDYFNAWIRGCVQLGYAPHLPEESFDMAPVDYVGRAIVRLALGASDGNGQYHFYNPQRLPINEAVEVMRDAGLAVESIDYHAWRKRLQEVAAVSRENALAPFAGLFPEQPDAREPRFDCSATAAAAAAYGLSCPPADRVLFATYLDFLRNRGALPMPVEEEA</sequence>
<dbReference type="Pfam" id="PF07993">
    <property type="entry name" value="NAD_binding_4"/>
    <property type="match status" value="1"/>
</dbReference>
<dbReference type="SUPFAM" id="SSF56801">
    <property type="entry name" value="Acetyl-CoA synthetase-like"/>
    <property type="match status" value="1"/>
</dbReference>
<dbReference type="FunFam" id="3.30.559.10:FF:000012">
    <property type="entry name" value="Non-ribosomal peptide synthetase"/>
    <property type="match status" value="1"/>
</dbReference>
<dbReference type="SMART" id="SM00823">
    <property type="entry name" value="PKS_PP"/>
    <property type="match status" value="1"/>
</dbReference>
<dbReference type="OrthoDB" id="9757559at2"/>
<dbReference type="InterPro" id="IPR010080">
    <property type="entry name" value="Thioester_reductase-like_dom"/>
</dbReference>
<dbReference type="InterPro" id="IPR045851">
    <property type="entry name" value="AMP-bd_C_sf"/>
</dbReference>
<comment type="caution">
    <text evidence="5">The sequence shown here is derived from an EMBL/GenBank/DDBJ whole genome shotgun (WGS) entry which is preliminary data.</text>
</comment>
<dbReference type="FunFam" id="2.30.38.10:FF:000001">
    <property type="entry name" value="Non-ribosomal peptide synthetase PvdI"/>
    <property type="match status" value="1"/>
</dbReference>
<dbReference type="EMBL" id="QTSU01000003">
    <property type="protein sequence ID" value="RDZ26747.1"/>
    <property type="molecule type" value="Genomic_DNA"/>
</dbReference>
<dbReference type="InterPro" id="IPR000873">
    <property type="entry name" value="AMP-dep_synth/lig_dom"/>
</dbReference>
<evidence type="ECO:0000256" key="2">
    <source>
        <dbReference type="ARBA" id="ARBA00022553"/>
    </source>
</evidence>
<name>A0A371JYU3_9GAMM</name>
<dbReference type="InterPro" id="IPR020845">
    <property type="entry name" value="AMP-binding_CS"/>
</dbReference>
<dbReference type="Gene3D" id="3.40.50.980">
    <property type="match status" value="2"/>
</dbReference>
<dbReference type="FunFam" id="3.40.50.980:FF:000001">
    <property type="entry name" value="Non-ribosomal peptide synthetase"/>
    <property type="match status" value="1"/>
</dbReference>
<dbReference type="Gene3D" id="3.30.559.10">
    <property type="entry name" value="Chloramphenicol acetyltransferase-like domain"/>
    <property type="match status" value="1"/>
</dbReference>
<reference evidence="5 6" key="1">
    <citation type="submission" date="2018-08" db="EMBL/GenBank/DDBJ databases">
        <title>Lysobacter sp. zong2l5, whole genome shotgun sequence.</title>
        <authorList>
            <person name="Zhang X."/>
            <person name="Feng G."/>
            <person name="Zhu H."/>
        </authorList>
    </citation>
    <scope>NUCLEOTIDE SEQUENCE [LARGE SCALE GENOMIC DNA]</scope>
    <source>
        <strain evidence="6">zong2l5</strain>
    </source>
</reference>
<dbReference type="PROSITE" id="PS50075">
    <property type="entry name" value="CARRIER"/>
    <property type="match status" value="1"/>
</dbReference>
<accession>A0A371JYU3</accession>
<dbReference type="PANTHER" id="PTHR45527:SF1">
    <property type="entry name" value="FATTY ACID SYNTHASE"/>
    <property type="match status" value="1"/>
</dbReference>
<dbReference type="Gene3D" id="3.30.300.30">
    <property type="match status" value="1"/>
</dbReference>
<dbReference type="Gene3D" id="3.40.50.720">
    <property type="entry name" value="NAD(P)-binding Rossmann-like Domain"/>
    <property type="match status" value="1"/>
</dbReference>
<dbReference type="NCBIfam" id="TIGR01733">
    <property type="entry name" value="AA-adenyl-dom"/>
    <property type="match status" value="1"/>
</dbReference>
<dbReference type="InterPro" id="IPR036736">
    <property type="entry name" value="ACP-like_sf"/>
</dbReference>
<dbReference type="SUPFAM" id="SSF47336">
    <property type="entry name" value="ACP-like"/>
    <property type="match status" value="1"/>
</dbReference>